<evidence type="ECO:0000256" key="9">
    <source>
        <dbReference type="ARBA" id="ARBA00023180"/>
    </source>
</evidence>
<reference evidence="15" key="2">
    <citation type="submission" date="2025-09" db="UniProtKB">
        <authorList>
            <consortium name="Ensembl"/>
        </authorList>
    </citation>
    <scope>IDENTIFICATION</scope>
</reference>
<dbReference type="GO" id="GO:0005783">
    <property type="term" value="C:endoplasmic reticulum"/>
    <property type="evidence" value="ECO:0007669"/>
    <property type="project" value="UniProtKB-ARBA"/>
</dbReference>
<keyword evidence="7" id="KW-0106">Calcium</keyword>
<evidence type="ECO:0000259" key="14">
    <source>
        <dbReference type="PROSITE" id="PS50222"/>
    </source>
</evidence>
<feature type="domain" description="EF-hand" evidence="14">
    <location>
        <begin position="130"/>
        <end position="165"/>
    </location>
</feature>
<dbReference type="AlphaFoldDB" id="A0A8C6WMR0"/>
<dbReference type="InterPro" id="IPR018247">
    <property type="entry name" value="EF_Hand_1_Ca_BS"/>
</dbReference>
<evidence type="ECO:0000256" key="1">
    <source>
        <dbReference type="ARBA" id="ARBA00000971"/>
    </source>
</evidence>
<protein>
    <recommendedName>
        <fullName evidence="2 11">peptidylprolyl isomerase</fullName>
        <ecNumber evidence="2 11">5.2.1.8</ecNumber>
    </recommendedName>
</protein>
<evidence type="ECO:0000313" key="15">
    <source>
        <dbReference type="Ensembl" id="ENSNMLP00000018316.1"/>
    </source>
</evidence>
<dbReference type="Gene3D" id="3.10.50.40">
    <property type="match status" value="1"/>
</dbReference>
<evidence type="ECO:0000256" key="10">
    <source>
        <dbReference type="ARBA" id="ARBA00023235"/>
    </source>
</evidence>
<keyword evidence="5" id="KW-0677">Repeat</keyword>
<comment type="catalytic activity">
    <reaction evidence="1 11">
        <text>[protein]-peptidylproline (omega=180) = [protein]-peptidylproline (omega=0)</text>
        <dbReference type="Rhea" id="RHEA:16237"/>
        <dbReference type="Rhea" id="RHEA-COMP:10747"/>
        <dbReference type="Rhea" id="RHEA-COMP:10748"/>
        <dbReference type="ChEBI" id="CHEBI:83833"/>
        <dbReference type="ChEBI" id="CHEBI:83834"/>
        <dbReference type="EC" id="5.2.1.8"/>
    </reaction>
</comment>
<keyword evidence="8 11" id="KW-0697">Rotamase</keyword>
<proteinExistence type="predicted"/>
<evidence type="ECO:0000256" key="4">
    <source>
        <dbReference type="ARBA" id="ARBA00022729"/>
    </source>
</evidence>
<evidence type="ECO:0000256" key="2">
    <source>
        <dbReference type="ARBA" id="ARBA00013194"/>
    </source>
</evidence>
<dbReference type="PANTHER" id="PTHR46222">
    <property type="entry name" value="PEPTIDYL-PROLYL CIS-TRANS ISOMERASE FKBP7/14"/>
    <property type="match status" value="1"/>
</dbReference>
<dbReference type="EC" id="5.2.1.8" evidence="2 11"/>
<dbReference type="InterPro" id="IPR052273">
    <property type="entry name" value="PPIase_FKBP"/>
</dbReference>
<dbReference type="InterPro" id="IPR011992">
    <property type="entry name" value="EF-hand-dom_pair"/>
</dbReference>
<keyword evidence="10 11" id="KW-0413">Isomerase</keyword>
<evidence type="ECO:0000259" key="13">
    <source>
        <dbReference type="PROSITE" id="PS50059"/>
    </source>
</evidence>
<dbReference type="Ensembl" id="ENSNMLT00000020605.1">
    <property type="protein sequence ID" value="ENSNMLP00000018316.1"/>
    <property type="gene ID" value="ENSNMLG00000012022.1"/>
</dbReference>
<reference evidence="15" key="1">
    <citation type="submission" date="2025-08" db="UniProtKB">
        <authorList>
            <consortium name="Ensembl"/>
        </authorList>
    </citation>
    <scope>IDENTIFICATION</scope>
</reference>
<feature type="signal peptide" evidence="12">
    <location>
        <begin position="1"/>
        <end position="26"/>
    </location>
</feature>
<dbReference type="Gene3D" id="1.10.238.10">
    <property type="entry name" value="EF-hand"/>
    <property type="match status" value="1"/>
</dbReference>
<name>A0A8C6WMR0_9GOBI</name>
<dbReference type="InterPro" id="IPR002048">
    <property type="entry name" value="EF_hand_dom"/>
</dbReference>
<keyword evidence="3" id="KW-0479">Metal-binding</keyword>
<evidence type="ECO:0000256" key="6">
    <source>
        <dbReference type="ARBA" id="ARBA00022824"/>
    </source>
</evidence>
<evidence type="ECO:0000256" key="12">
    <source>
        <dbReference type="SAM" id="SignalP"/>
    </source>
</evidence>
<keyword evidence="16" id="KW-1185">Reference proteome</keyword>
<dbReference type="PROSITE" id="PS50059">
    <property type="entry name" value="FKBP_PPIASE"/>
    <property type="match status" value="1"/>
</dbReference>
<dbReference type="InterPro" id="IPR046357">
    <property type="entry name" value="PPIase_dom_sf"/>
</dbReference>
<feature type="chain" id="PRO_5035000866" description="peptidylprolyl isomerase" evidence="12">
    <location>
        <begin position="27"/>
        <end position="207"/>
    </location>
</feature>
<feature type="domain" description="PPIase FKBP-type" evidence="13">
    <location>
        <begin position="49"/>
        <end position="104"/>
    </location>
</feature>
<evidence type="ECO:0000256" key="5">
    <source>
        <dbReference type="ARBA" id="ARBA00022737"/>
    </source>
</evidence>
<dbReference type="SUPFAM" id="SSF54534">
    <property type="entry name" value="FKBP-like"/>
    <property type="match status" value="1"/>
</dbReference>
<dbReference type="PROSITE" id="PS00018">
    <property type="entry name" value="EF_HAND_1"/>
    <property type="match status" value="2"/>
</dbReference>
<dbReference type="Proteomes" id="UP000694523">
    <property type="component" value="Unplaced"/>
</dbReference>
<dbReference type="SUPFAM" id="SSF47473">
    <property type="entry name" value="EF-hand"/>
    <property type="match status" value="1"/>
</dbReference>
<evidence type="ECO:0000313" key="16">
    <source>
        <dbReference type="Proteomes" id="UP000694523"/>
    </source>
</evidence>
<evidence type="ECO:0000256" key="3">
    <source>
        <dbReference type="ARBA" id="ARBA00022723"/>
    </source>
</evidence>
<dbReference type="Pfam" id="PF00254">
    <property type="entry name" value="FKBP_C"/>
    <property type="match status" value="1"/>
</dbReference>
<dbReference type="PANTHER" id="PTHR46222:SF2">
    <property type="entry name" value="PEPTIDYL-PROLYL CIS-TRANS ISOMERASE FKBP7"/>
    <property type="match status" value="1"/>
</dbReference>
<dbReference type="InterPro" id="IPR001179">
    <property type="entry name" value="PPIase_FKBP_dom"/>
</dbReference>
<dbReference type="Pfam" id="PF13499">
    <property type="entry name" value="EF-hand_7"/>
    <property type="match status" value="1"/>
</dbReference>
<keyword evidence="4 12" id="KW-0732">Signal</keyword>
<keyword evidence="9" id="KW-0325">Glycoprotein</keyword>
<dbReference type="GO" id="GO:0003755">
    <property type="term" value="F:peptidyl-prolyl cis-trans isomerase activity"/>
    <property type="evidence" value="ECO:0007669"/>
    <property type="project" value="UniProtKB-KW"/>
</dbReference>
<dbReference type="GO" id="GO:0005509">
    <property type="term" value="F:calcium ion binding"/>
    <property type="evidence" value="ECO:0007669"/>
    <property type="project" value="InterPro"/>
</dbReference>
<sequence>MRRPFRAASLLALLSLLTLRTFCASAEDAEVKIEVLFKPLECAQKSKKGDLMNVHYDGYLLDGTQFVCSRSPLWMVVGVGQVIRGLDSGMLDMCPGEKRKITVPLSWRSARRGKVNKQISGLIKLIQSHPVGPRSMEAFSDMDQNKDRKLTKDEVKQYLKEDYTKVGNPRDDAFYQRIMEDIFMKNDHNKDGLISAKEYNVYEHDEL</sequence>
<accession>A0A8C6WMR0</accession>
<organism evidence="15 16">
    <name type="scientific">Neogobius melanostomus</name>
    <name type="common">round goby</name>
    <dbReference type="NCBI Taxonomy" id="47308"/>
    <lineage>
        <taxon>Eukaryota</taxon>
        <taxon>Metazoa</taxon>
        <taxon>Chordata</taxon>
        <taxon>Craniata</taxon>
        <taxon>Vertebrata</taxon>
        <taxon>Euteleostomi</taxon>
        <taxon>Actinopterygii</taxon>
        <taxon>Neopterygii</taxon>
        <taxon>Teleostei</taxon>
        <taxon>Neoteleostei</taxon>
        <taxon>Acanthomorphata</taxon>
        <taxon>Gobiaria</taxon>
        <taxon>Gobiiformes</taxon>
        <taxon>Gobioidei</taxon>
        <taxon>Gobiidae</taxon>
        <taxon>Benthophilinae</taxon>
        <taxon>Neogobiini</taxon>
        <taxon>Neogobius</taxon>
    </lineage>
</organism>
<evidence type="ECO:0000256" key="11">
    <source>
        <dbReference type="PROSITE-ProRule" id="PRU00277"/>
    </source>
</evidence>
<dbReference type="PROSITE" id="PS50222">
    <property type="entry name" value="EF_HAND_2"/>
    <property type="match status" value="1"/>
</dbReference>
<evidence type="ECO:0000256" key="8">
    <source>
        <dbReference type="ARBA" id="ARBA00023110"/>
    </source>
</evidence>
<keyword evidence="6" id="KW-0256">Endoplasmic reticulum</keyword>
<evidence type="ECO:0000256" key="7">
    <source>
        <dbReference type="ARBA" id="ARBA00022837"/>
    </source>
</evidence>